<dbReference type="Gene3D" id="3.30.70.100">
    <property type="match status" value="1"/>
</dbReference>
<dbReference type="InterPro" id="IPR006121">
    <property type="entry name" value="HMA_dom"/>
</dbReference>
<proteinExistence type="predicted"/>
<keyword evidence="4" id="KW-1185">Reference proteome</keyword>
<dbReference type="EMBL" id="RXIC02000022">
    <property type="protein sequence ID" value="KAB1215630.1"/>
    <property type="molecule type" value="Genomic_DNA"/>
</dbReference>
<name>A0A6A1VYG6_9ROSI</name>
<evidence type="ECO:0000313" key="4">
    <source>
        <dbReference type="Proteomes" id="UP000516437"/>
    </source>
</evidence>
<keyword evidence="1" id="KW-0479">Metal-binding</keyword>
<evidence type="ECO:0000259" key="2">
    <source>
        <dbReference type="PROSITE" id="PS50846"/>
    </source>
</evidence>
<gene>
    <name evidence="3" type="ORF">CJ030_MR4G007288</name>
</gene>
<comment type="caution">
    <text evidence="3">The sequence shown here is derived from an EMBL/GenBank/DDBJ whole genome shotgun (WGS) entry which is preliminary data.</text>
</comment>
<dbReference type="InterPro" id="IPR036163">
    <property type="entry name" value="HMA_dom_sf"/>
</dbReference>
<dbReference type="Proteomes" id="UP000516437">
    <property type="component" value="Chromosome 4"/>
</dbReference>
<evidence type="ECO:0000256" key="1">
    <source>
        <dbReference type="ARBA" id="ARBA00022723"/>
    </source>
</evidence>
<dbReference type="CDD" id="cd00371">
    <property type="entry name" value="HMA"/>
    <property type="match status" value="1"/>
</dbReference>
<dbReference type="AlphaFoldDB" id="A0A6A1VYG6"/>
<dbReference type="PANTHER" id="PTHR22814:SF368">
    <property type="entry name" value="HMA DOMAIN-CONTAINING PROTEIN"/>
    <property type="match status" value="1"/>
</dbReference>
<accession>A0A6A1VYG6</accession>
<organism evidence="3 4">
    <name type="scientific">Morella rubra</name>
    <name type="common">Chinese bayberry</name>
    <dbReference type="NCBI Taxonomy" id="262757"/>
    <lineage>
        <taxon>Eukaryota</taxon>
        <taxon>Viridiplantae</taxon>
        <taxon>Streptophyta</taxon>
        <taxon>Embryophyta</taxon>
        <taxon>Tracheophyta</taxon>
        <taxon>Spermatophyta</taxon>
        <taxon>Magnoliopsida</taxon>
        <taxon>eudicotyledons</taxon>
        <taxon>Gunneridae</taxon>
        <taxon>Pentapetalae</taxon>
        <taxon>rosids</taxon>
        <taxon>fabids</taxon>
        <taxon>Fagales</taxon>
        <taxon>Myricaceae</taxon>
        <taxon>Morella</taxon>
    </lineage>
</organism>
<feature type="domain" description="HMA" evidence="2">
    <location>
        <begin position="10"/>
        <end position="78"/>
    </location>
</feature>
<sequence>MEGMHNDVIGQTCVLKVNINCCEACPVKLRKKLMKSQGVSSIHVDKENDLVIVSGNIDPTKLVEEIKKIVKKKAEIVSYDGGYEDVNEAEDTIRGRVFGNTPPAAATRGYYDYQPAMSARRLPPPPLGDYYYEGSTNQPPPLPPVSYPYYNQQDPTHANSVFDSFNEDNTNACTIILLVSSVYDSTPILRLERFNYSIKEIQFLLLLDVDNLIGRA</sequence>
<dbReference type="PANTHER" id="PTHR22814">
    <property type="entry name" value="COPPER TRANSPORT PROTEIN ATOX1-RELATED"/>
    <property type="match status" value="1"/>
</dbReference>
<dbReference type="SUPFAM" id="SSF55008">
    <property type="entry name" value="HMA, heavy metal-associated domain"/>
    <property type="match status" value="1"/>
</dbReference>
<protein>
    <recommendedName>
        <fullName evidence="2">HMA domain-containing protein</fullName>
    </recommendedName>
</protein>
<reference evidence="3 4" key="1">
    <citation type="journal article" date="2019" name="Plant Biotechnol. J.">
        <title>The red bayberry genome and genetic basis of sex determination.</title>
        <authorList>
            <person name="Jia H.M."/>
            <person name="Jia H.J."/>
            <person name="Cai Q.L."/>
            <person name="Wang Y."/>
            <person name="Zhao H.B."/>
            <person name="Yang W.F."/>
            <person name="Wang G.Y."/>
            <person name="Li Y.H."/>
            <person name="Zhan D.L."/>
            <person name="Shen Y.T."/>
            <person name="Niu Q.F."/>
            <person name="Chang L."/>
            <person name="Qiu J."/>
            <person name="Zhao L."/>
            <person name="Xie H.B."/>
            <person name="Fu W.Y."/>
            <person name="Jin J."/>
            <person name="Li X.W."/>
            <person name="Jiao Y."/>
            <person name="Zhou C.C."/>
            <person name="Tu T."/>
            <person name="Chai C.Y."/>
            <person name="Gao J.L."/>
            <person name="Fan L.J."/>
            <person name="van de Weg E."/>
            <person name="Wang J.Y."/>
            <person name="Gao Z.S."/>
        </authorList>
    </citation>
    <scope>NUCLEOTIDE SEQUENCE [LARGE SCALE GENOMIC DNA]</scope>
    <source>
        <tissue evidence="3">Leaves</tissue>
    </source>
</reference>
<dbReference type="Pfam" id="PF00403">
    <property type="entry name" value="HMA"/>
    <property type="match status" value="1"/>
</dbReference>
<dbReference type="OrthoDB" id="1745606at2759"/>
<dbReference type="GO" id="GO:0046872">
    <property type="term" value="F:metal ion binding"/>
    <property type="evidence" value="ECO:0007669"/>
    <property type="project" value="UniProtKB-KW"/>
</dbReference>
<dbReference type="PROSITE" id="PS50846">
    <property type="entry name" value="HMA_2"/>
    <property type="match status" value="1"/>
</dbReference>
<evidence type="ECO:0000313" key="3">
    <source>
        <dbReference type="EMBL" id="KAB1215630.1"/>
    </source>
</evidence>